<dbReference type="EMBL" id="ML742025">
    <property type="protein sequence ID" value="KAE8154976.1"/>
    <property type="molecule type" value="Genomic_DNA"/>
</dbReference>
<protein>
    <submittedName>
        <fullName evidence="2">Uncharacterized protein</fullName>
    </submittedName>
</protein>
<organism evidence="2 3">
    <name type="scientific">Aspergillus avenaceus</name>
    <dbReference type="NCBI Taxonomy" id="36643"/>
    <lineage>
        <taxon>Eukaryota</taxon>
        <taxon>Fungi</taxon>
        <taxon>Dikarya</taxon>
        <taxon>Ascomycota</taxon>
        <taxon>Pezizomycotina</taxon>
        <taxon>Eurotiomycetes</taxon>
        <taxon>Eurotiomycetidae</taxon>
        <taxon>Eurotiales</taxon>
        <taxon>Aspergillaceae</taxon>
        <taxon>Aspergillus</taxon>
        <taxon>Aspergillus subgen. Circumdati</taxon>
    </lineage>
</organism>
<dbReference type="Proteomes" id="UP000325780">
    <property type="component" value="Unassembled WGS sequence"/>
</dbReference>
<evidence type="ECO:0000313" key="2">
    <source>
        <dbReference type="EMBL" id="KAE8154976.1"/>
    </source>
</evidence>
<accession>A0A5N6U8R6</accession>
<dbReference type="OrthoDB" id="4516018at2759"/>
<sequence>MKCGALALSLASLCLGVFAQDSCITSTPDGYACGSYPNGCPGSGLLSPAGNCKSQFGLVDGSKCCCGCPKEDNPDYRHCVVEVISPKTENINYKTTKANKLGFCQDQKHFIARDPTDLFTFDQCKQAQEEIAKRINAIYKHKGSNYAMPIPNILKKFGKNNQGDTYWIFRVAEMFEKADVRKKTTESCPKLPFGDGKYRAGQCVLEKHNPCLGSLGGLFHVSTDVGYGPKNGVEYDPAWKHG</sequence>
<dbReference type="AlphaFoldDB" id="A0A5N6U8R6"/>
<reference evidence="2 3" key="1">
    <citation type="submission" date="2019-04" db="EMBL/GenBank/DDBJ databases">
        <title>Friends and foes A comparative genomics study of 23 Aspergillus species from section Flavi.</title>
        <authorList>
            <consortium name="DOE Joint Genome Institute"/>
            <person name="Kjaerbolling I."/>
            <person name="Vesth T."/>
            <person name="Frisvad J.C."/>
            <person name="Nybo J.L."/>
            <person name="Theobald S."/>
            <person name="Kildgaard S."/>
            <person name="Isbrandt T."/>
            <person name="Kuo A."/>
            <person name="Sato A."/>
            <person name="Lyhne E.K."/>
            <person name="Kogle M.E."/>
            <person name="Wiebenga A."/>
            <person name="Kun R.S."/>
            <person name="Lubbers R.J."/>
            <person name="Makela M.R."/>
            <person name="Barry K."/>
            <person name="Chovatia M."/>
            <person name="Clum A."/>
            <person name="Daum C."/>
            <person name="Haridas S."/>
            <person name="He G."/>
            <person name="LaButti K."/>
            <person name="Lipzen A."/>
            <person name="Mondo S."/>
            <person name="Riley R."/>
            <person name="Salamov A."/>
            <person name="Simmons B.A."/>
            <person name="Magnuson J.K."/>
            <person name="Henrissat B."/>
            <person name="Mortensen U.H."/>
            <person name="Larsen T.O."/>
            <person name="Devries R.P."/>
            <person name="Grigoriev I.V."/>
            <person name="Machida M."/>
            <person name="Baker S.E."/>
            <person name="Andersen M.R."/>
        </authorList>
    </citation>
    <scope>NUCLEOTIDE SEQUENCE [LARGE SCALE GENOMIC DNA]</scope>
    <source>
        <strain evidence="2 3">IBT 18842</strain>
    </source>
</reference>
<feature type="signal peptide" evidence="1">
    <location>
        <begin position="1"/>
        <end position="19"/>
    </location>
</feature>
<evidence type="ECO:0000256" key="1">
    <source>
        <dbReference type="SAM" id="SignalP"/>
    </source>
</evidence>
<keyword evidence="3" id="KW-1185">Reference proteome</keyword>
<gene>
    <name evidence="2" type="ORF">BDV25DRAFT_146784</name>
</gene>
<keyword evidence="1" id="KW-0732">Signal</keyword>
<feature type="chain" id="PRO_5024841418" evidence="1">
    <location>
        <begin position="20"/>
        <end position="242"/>
    </location>
</feature>
<evidence type="ECO:0000313" key="3">
    <source>
        <dbReference type="Proteomes" id="UP000325780"/>
    </source>
</evidence>
<name>A0A5N6U8R6_ASPAV</name>
<proteinExistence type="predicted"/>